<comment type="function">
    <text evidence="7">Single strand-specific metallo-endoribonuclease involved in late-stage 70S ribosome quality control and in maturation of the 3' terminus of the 16S rRNA.</text>
</comment>
<dbReference type="Pfam" id="PF02130">
    <property type="entry name" value="YbeY"/>
    <property type="match status" value="1"/>
</dbReference>
<dbReference type="GO" id="GO:0008270">
    <property type="term" value="F:zinc ion binding"/>
    <property type="evidence" value="ECO:0007669"/>
    <property type="project" value="UniProtKB-UniRule"/>
</dbReference>
<comment type="subcellular location">
    <subcellularLocation>
        <location evidence="7">Cytoplasm</location>
    </subcellularLocation>
</comment>
<reference evidence="8 9" key="1">
    <citation type="journal article" date="2016" name="Nat. Commun.">
        <title>Thousands of microbial genomes shed light on interconnected biogeochemical processes in an aquifer system.</title>
        <authorList>
            <person name="Anantharaman K."/>
            <person name="Brown C.T."/>
            <person name="Hug L.A."/>
            <person name="Sharon I."/>
            <person name="Castelle C.J."/>
            <person name="Probst A.J."/>
            <person name="Thomas B.C."/>
            <person name="Singh A."/>
            <person name="Wilkins M.J."/>
            <person name="Karaoz U."/>
            <person name="Brodie E.L."/>
            <person name="Williams K.H."/>
            <person name="Hubbard S.S."/>
            <person name="Banfield J.F."/>
        </authorList>
    </citation>
    <scope>NUCLEOTIDE SEQUENCE [LARGE SCALE GENOMIC DNA]</scope>
</reference>
<comment type="cofactor">
    <cofactor evidence="7">
        <name>Zn(2+)</name>
        <dbReference type="ChEBI" id="CHEBI:29105"/>
    </cofactor>
    <text evidence="7">Binds 1 zinc ion.</text>
</comment>
<keyword evidence="5 7" id="KW-0378">Hydrolase</keyword>
<dbReference type="GO" id="GO:0005737">
    <property type="term" value="C:cytoplasm"/>
    <property type="evidence" value="ECO:0007669"/>
    <property type="project" value="UniProtKB-SubCell"/>
</dbReference>
<proteinExistence type="inferred from homology"/>
<comment type="similarity">
    <text evidence="1 7">Belongs to the endoribonuclease YbeY family.</text>
</comment>
<evidence type="ECO:0000313" key="8">
    <source>
        <dbReference type="EMBL" id="OGI39157.1"/>
    </source>
</evidence>
<organism evidence="8 9">
    <name type="scientific">Candidatus Muproteobacteria bacterium RBG_16_64_10</name>
    <dbReference type="NCBI Taxonomy" id="1817757"/>
    <lineage>
        <taxon>Bacteria</taxon>
        <taxon>Pseudomonadati</taxon>
        <taxon>Pseudomonadota</taxon>
        <taxon>Candidatus Muproteobacteria</taxon>
    </lineage>
</organism>
<evidence type="ECO:0000256" key="4">
    <source>
        <dbReference type="ARBA" id="ARBA00022759"/>
    </source>
</evidence>
<dbReference type="Gene3D" id="3.40.390.30">
    <property type="entry name" value="Metalloproteases ('zincins'), catalytic domain"/>
    <property type="match status" value="1"/>
</dbReference>
<dbReference type="PANTHER" id="PTHR46986">
    <property type="entry name" value="ENDORIBONUCLEASE YBEY, CHLOROPLASTIC"/>
    <property type="match status" value="1"/>
</dbReference>
<dbReference type="Proteomes" id="UP000179334">
    <property type="component" value="Unassembled WGS sequence"/>
</dbReference>
<keyword evidence="7" id="KW-0698">rRNA processing</keyword>
<dbReference type="GO" id="GO:0006364">
    <property type="term" value="P:rRNA processing"/>
    <property type="evidence" value="ECO:0007669"/>
    <property type="project" value="UniProtKB-UniRule"/>
</dbReference>
<protein>
    <recommendedName>
        <fullName evidence="7">Endoribonuclease YbeY</fullName>
        <ecNumber evidence="7">3.1.-.-</ecNumber>
    </recommendedName>
</protein>
<evidence type="ECO:0000313" key="9">
    <source>
        <dbReference type="Proteomes" id="UP000179334"/>
    </source>
</evidence>
<feature type="binding site" evidence="7">
    <location>
        <position position="96"/>
    </location>
    <ligand>
        <name>Zn(2+)</name>
        <dbReference type="ChEBI" id="CHEBI:29105"/>
        <note>catalytic</note>
    </ligand>
</feature>
<accession>A0A1F6T1V2</accession>
<sequence>MARWARAALRGLRRKKVALGVRIVNEKESATLNRRYRGKSGATNVLSFPFEAPQGMRSDTLGDLVLCAPLVRREARAQKRAPAAHWAHLVVHGILHLRGYDHENAKAAAVMEAREARVLRSLGYPNPYTAPGHE</sequence>
<dbReference type="HAMAP" id="MF_00009">
    <property type="entry name" value="Endoribonucl_YbeY"/>
    <property type="match status" value="1"/>
</dbReference>
<evidence type="ECO:0000256" key="6">
    <source>
        <dbReference type="ARBA" id="ARBA00022833"/>
    </source>
</evidence>
<comment type="caution">
    <text evidence="8">The sequence shown here is derived from an EMBL/GenBank/DDBJ whole genome shotgun (WGS) entry which is preliminary data.</text>
</comment>
<dbReference type="GO" id="GO:0004521">
    <property type="term" value="F:RNA endonuclease activity"/>
    <property type="evidence" value="ECO:0007669"/>
    <property type="project" value="UniProtKB-UniRule"/>
</dbReference>
<evidence type="ECO:0000256" key="1">
    <source>
        <dbReference type="ARBA" id="ARBA00010875"/>
    </source>
</evidence>
<keyword evidence="7" id="KW-0963">Cytoplasm</keyword>
<name>A0A1F6T1V2_9PROT</name>
<feature type="binding site" evidence="7">
    <location>
        <position position="92"/>
    </location>
    <ligand>
        <name>Zn(2+)</name>
        <dbReference type="ChEBI" id="CHEBI:29105"/>
        <note>catalytic</note>
    </ligand>
</feature>
<gene>
    <name evidence="7" type="primary">ybeY</name>
    <name evidence="8" type="ORF">A2V91_06705</name>
</gene>
<dbReference type="GO" id="GO:0004222">
    <property type="term" value="F:metalloendopeptidase activity"/>
    <property type="evidence" value="ECO:0007669"/>
    <property type="project" value="InterPro"/>
</dbReference>
<dbReference type="EC" id="3.1.-.-" evidence="7"/>
<keyword evidence="4 7" id="KW-0255">Endonuclease</keyword>
<dbReference type="SUPFAM" id="SSF55486">
    <property type="entry name" value="Metalloproteases ('zincins'), catalytic domain"/>
    <property type="match status" value="1"/>
</dbReference>
<keyword evidence="6 7" id="KW-0862">Zinc</keyword>
<dbReference type="InterPro" id="IPR002036">
    <property type="entry name" value="YbeY"/>
</dbReference>
<keyword evidence="2 7" id="KW-0540">Nuclease</keyword>
<evidence type="ECO:0000256" key="5">
    <source>
        <dbReference type="ARBA" id="ARBA00022801"/>
    </source>
</evidence>
<dbReference type="PANTHER" id="PTHR46986:SF1">
    <property type="entry name" value="ENDORIBONUCLEASE YBEY, CHLOROPLASTIC"/>
    <property type="match status" value="1"/>
</dbReference>
<dbReference type="NCBIfam" id="TIGR00043">
    <property type="entry name" value="rRNA maturation RNase YbeY"/>
    <property type="match status" value="1"/>
</dbReference>
<dbReference type="EMBL" id="MFSR01000049">
    <property type="protein sequence ID" value="OGI39157.1"/>
    <property type="molecule type" value="Genomic_DNA"/>
</dbReference>
<feature type="binding site" evidence="7">
    <location>
        <position position="102"/>
    </location>
    <ligand>
        <name>Zn(2+)</name>
        <dbReference type="ChEBI" id="CHEBI:29105"/>
        <note>catalytic</note>
    </ligand>
</feature>
<evidence type="ECO:0000256" key="2">
    <source>
        <dbReference type="ARBA" id="ARBA00022722"/>
    </source>
</evidence>
<dbReference type="AlphaFoldDB" id="A0A1F6T1V2"/>
<keyword evidence="7" id="KW-0690">Ribosome biogenesis</keyword>
<dbReference type="InterPro" id="IPR023091">
    <property type="entry name" value="MetalPrtase_cat_dom_sf_prd"/>
</dbReference>
<evidence type="ECO:0000256" key="7">
    <source>
        <dbReference type="HAMAP-Rule" id="MF_00009"/>
    </source>
</evidence>
<keyword evidence="3 7" id="KW-0479">Metal-binding</keyword>
<evidence type="ECO:0000256" key="3">
    <source>
        <dbReference type="ARBA" id="ARBA00022723"/>
    </source>
</evidence>